<keyword evidence="1" id="KW-0732">Signal</keyword>
<reference evidence="3" key="1">
    <citation type="submission" date="2022-11" db="UniProtKB">
        <authorList>
            <consortium name="WormBaseParasite"/>
        </authorList>
    </citation>
    <scope>IDENTIFICATION</scope>
</reference>
<dbReference type="Proteomes" id="UP000887572">
    <property type="component" value="Unplaced"/>
</dbReference>
<sequence>MKLLISFFAFLFFAVPLSFGCGGGDSGKAKVVRGKNGRAHTIYYDENGNPDTVIRHDEYYTEHKEFCAAFEQQSDCENAIGKHSFRCRWVEDEDICLAK</sequence>
<protein>
    <submittedName>
        <fullName evidence="3">Lipoprotein</fullName>
    </submittedName>
</protein>
<dbReference type="AlphaFoldDB" id="A0A914HNG2"/>
<accession>A0A914HNG2</accession>
<proteinExistence type="predicted"/>
<organism evidence="2 3">
    <name type="scientific">Globodera rostochiensis</name>
    <name type="common">Golden nematode worm</name>
    <name type="synonym">Heterodera rostochiensis</name>
    <dbReference type="NCBI Taxonomy" id="31243"/>
    <lineage>
        <taxon>Eukaryota</taxon>
        <taxon>Metazoa</taxon>
        <taxon>Ecdysozoa</taxon>
        <taxon>Nematoda</taxon>
        <taxon>Chromadorea</taxon>
        <taxon>Rhabditida</taxon>
        <taxon>Tylenchina</taxon>
        <taxon>Tylenchomorpha</taxon>
        <taxon>Tylenchoidea</taxon>
        <taxon>Heteroderidae</taxon>
        <taxon>Heteroderinae</taxon>
        <taxon>Globodera</taxon>
    </lineage>
</organism>
<dbReference type="WBParaSite" id="Gr19_v10_g2920.t1">
    <property type="protein sequence ID" value="Gr19_v10_g2920.t1"/>
    <property type="gene ID" value="Gr19_v10_g2920"/>
</dbReference>
<feature type="signal peptide" evidence="1">
    <location>
        <begin position="1"/>
        <end position="20"/>
    </location>
</feature>
<evidence type="ECO:0000313" key="2">
    <source>
        <dbReference type="Proteomes" id="UP000887572"/>
    </source>
</evidence>
<name>A0A914HNG2_GLORO</name>
<evidence type="ECO:0000256" key="1">
    <source>
        <dbReference type="SAM" id="SignalP"/>
    </source>
</evidence>
<dbReference type="PROSITE" id="PS51257">
    <property type="entry name" value="PROKAR_LIPOPROTEIN"/>
    <property type="match status" value="1"/>
</dbReference>
<feature type="chain" id="PRO_5038054136" evidence="1">
    <location>
        <begin position="21"/>
        <end position="99"/>
    </location>
</feature>
<evidence type="ECO:0000313" key="3">
    <source>
        <dbReference type="WBParaSite" id="Gr19_v10_g2920.t1"/>
    </source>
</evidence>
<keyword evidence="2" id="KW-1185">Reference proteome</keyword>